<proteinExistence type="predicted"/>
<name>M3H6K0_LEPIR</name>
<dbReference type="AlphaFoldDB" id="M3H6K0"/>
<gene>
    <name evidence="1" type="ORF">LEP1GSC151_0396</name>
</gene>
<organism evidence="1 2">
    <name type="scientific">Leptospira interrogans serovar Grippotyphosa str. LT2186</name>
    <dbReference type="NCBI Taxonomy" id="1001599"/>
    <lineage>
        <taxon>Bacteria</taxon>
        <taxon>Pseudomonadati</taxon>
        <taxon>Spirochaetota</taxon>
        <taxon>Spirochaetia</taxon>
        <taxon>Leptospirales</taxon>
        <taxon>Leptospiraceae</taxon>
        <taxon>Leptospira</taxon>
    </lineage>
</organism>
<comment type="caution">
    <text evidence="1">The sequence shown here is derived from an EMBL/GenBank/DDBJ whole genome shotgun (WGS) entry which is preliminary data.</text>
</comment>
<evidence type="ECO:0000313" key="1">
    <source>
        <dbReference type="EMBL" id="EMG08335.1"/>
    </source>
</evidence>
<dbReference type="EMBL" id="AFME02000391">
    <property type="protein sequence ID" value="EMG08335.1"/>
    <property type="molecule type" value="Genomic_DNA"/>
</dbReference>
<sequence>MNGEIYDSFEKYNFKKISTHLLARIVYLTHKSIIFICFNL</sequence>
<dbReference type="BioCyc" id="LINT1001599:G11K9-4945-MONOMER"/>
<evidence type="ECO:0000313" key="2">
    <source>
        <dbReference type="Proteomes" id="UP000011776"/>
    </source>
</evidence>
<reference evidence="1 2" key="1">
    <citation type="submission" date="2013-02" db="EMBL/GenBank/DDBJ databases">
        <authorList>
            <person name="Harkins D.M."/>
            <person name="Durkin A.S."/>
            <person name="Brinkac L.M."/>
            <person name="Haft D.H."/>
            <person name="Selengut J.D."/>
            <person name="Sanka R."/>
            <person name="DePew J."/>
            <person name="Purushe J."/>
            <person name="Tulsiani S.M."/>
            <person name="Graham G.C."/>
            <person name="Burns M.-A."/>
            <person name="Dohnt M.F."/>
            <person name="Smythe L.D."/>
            <person name="McKay D.B."/>
            <person name="Craig S.B."/>
            <person name="Vinetz J.M."/>
            <person name="Sutton G.G."/>
            <person name="Nierman W.C."/>
            <person name="Fouts D.E."/>
        </authorList>
    </citation>
    <scope>NUCLEOTIDE SEQUENCE [LARGE SCALE GENOMIC DNA]</scope>
    <source>
        <strain evidence="1 2">LT2186</strain>
    </source>
</reference>
<accession>M3H6K0</accession>
<protein>
    <submittedName>
        <fullName evidence="1">Uncharacterized protein</fullName>
    </submittedName>
</protein>
<dbReference type="Proteomes" id="UP000011776">
    <property type="component" value="Unassembled WGS sequence"/>
</dbReference>